<sequence length="240" mass="27197">MKKIGLFILAVFLVSPFFLGFTVTAKTTFKDISSKYWAKDEIDYLSTKKIINGYSNGNFGPNDSIKRVDAATMIVRALELDTSNRPNINLYDVTKKSYGYDTIATVIDEGIFFGNNGYFYPDNTLTRAEMAAILNRAFQLEEKNTKVSFKDLDTKYWAYKDIQALATNNITSGYEDNTFKPNQTITRAEFSAFMSRVLKNPTVVDDHKEPVVDPPETIENNGNGNTNNKDSQNFEVIQIY</sequence>
<dbReference type="PANTHER" id="PTHR43308">
    <property type="entry name" value="OUTER MEMBRANE PROTEIN ALPHA-RELATED"/>
    <property type="match status" value="1"/>
</dbReference>
<gene>
    <name evidence="4" type="ORF">F4V44_23760</name>
</gene>
<proteinExistence type="predicted"/>
<evidence type="ECO:0000256" key="1">
    <source>
        <dbReference type="ARBA" id="ARBA00022729"/>
    </source>
</evidence>
<feature type="domain" description="SLH" evidence="3">
    <location>
        <begin position="89"/>
        <end position="144"/>
    </location>
</feature>
<comment type="caution">
    <text evidence="4">The sequence shown here is derived from an EMBL/GenBank/DDBJ whole genome shotgun (WGS) entry which is preliminary data.</text>
</comment>
<dbReference type="InterPro" id="IPR001119">
    <property type="entry name" value="SLH_dom"/>
</dbReference>
<feature type="domain" description="SLH" evidence="3">
    <location>
        <begin position="145"/>
        <end position="208"/>
    </location>
</feature>
<dbReference type="RefSeq" id="WP_150442490.1">
    <property type="nucleotide sequence ID" value="NZ_VYKL01000045.1"/>
</dbReference>
<protein>
    <submittedName>
        <fullName evidence="4">S-layer homology domain-containing protein</fullName>
    </submittedName>
</protein>
<dbReference type="EMBL" id="VYKL01000045">
    <property type="protein sequence ID" value="KAA9014563.1"/>
    <property type="molecule type" value="Genomic_DNA"/>
</dbReference>
<keyword evidence="5" id="KW-1185">Reference proteome</keyword>
<name>A0A5J5H467_9BACI</name>
<feature type="region of interest" description="Disordered" evidence="2">
    <location>
        <begin position="205"/>
        <end position="233"/>
    </location>
</feature>
<dbReference type="PROSITE" id="PS51272">
    <property type="entry name" value="SLH"/>
    <property type="match status" value="3"/>
</dbReference>
<evidence type="ECO:0000256" key="2">
    <source>
        <dbReference type="SAM" id="MobiDB-lite"/>
    </source>
</evidence>
<dbReference type="AlphaFoldDB" id="A0A5J5H467"/>
<keyword evidence="1" id="KW-0732">Signal</keyword>
<evidence type="ECO:0000313" key="5">
    <source>
        <dbReference type="Proteomes" id="UP000326671"/>
    </source>
</evidence>
<feature type="domain" description="SLH" evidence="3">
    <location>
        <begin position="25"/>
        <end position="88"/>
    </location>
</feature>
<dbReference type="OrthoDB" id="5845122at2"/>
<accession>A0A5J5H467</accession>
<evidence type="ECO:0000313" key="4">
    <source>
        <dbReference type="EMBL" id="KAA9014563.1"/>
    </source>
</evidence>
<organism evidence="4 5">
    <name type="scientific">Niallia endozanthoxylica</name>
    <dbReference type="NCBI Taxonomy" id="2036016"/>
    <lineage>
        <taxon>Bacteria</taxon>
        <taxon>Bacillati</taxon>
        <taxon>Bacillota</taxon>
        <taxon>Bacilli</taxon>
        <taxon>Bacillales</taxon>
        <taxon>Bacillaceae</taxon>
        <taxon>Niallia</taxon>
    </lineage>
</organism>
<dbReference type="InterPro" id="IPR051465">
    <property type="entry name" value="Cell_Envelope_Struct_Comp"/>
</dbReference>
<evidence type="ECO:0000259" key="3">
    <source>
        <dbReference type="PROSITE" id="PS51272"/>
    </source>
</evidence>
<dbReference type="Proteomes" id="UP000326671">
    <property type="component" value="Unassembled WGS sequence"/>
</dbReference>
<dbReference type="Pfam" id="PF00395">
    <property type="entry name" value="SLH"/>
    <property type="match status" value="3"/>
</dbReference>
<reference evidence="4 5" key="1">
    <citation type="submission" date="2019-09" db="EMBL/GenBank/DDBJ databases">
        <title>Whole genome sequences of isolates from the Mars Exploration Rovers.</title>
        <authorList>
            <person name="Seuylemezian A."/>
            <person name="Vaishampayan P."/>
        </authorList>
    </citation>
    <scope>NUCLEOTIDE SEQUENCE [LARGE SCALE GENOMIC DNA]</scope>
    <source>
        <strain evidence="4 5">MER_TA_151</strain>
    </source>
</reference>